<sequence>MNIMKLLVKCLYIVETCILMTSVGCTSNNPVKDQPLIMTPNWSNNQDIREGTENYGLRNLGLDNDHLSKTFTFHPEIAESILPQHPGIQSVYVLLTEVNCYLALVPNGRKPNSKALQEEILNHRVDKKGGAGFFEEPGMINRVDWISQSGNSPTRMLEAIGRDVAKYIPSNVKRIYISANPNFVHCLRFYANEEKLRGNLNIYLNEINMIVERVFPTHA</sequence>
<dbReference type="EMBL" id="SOMN01000057">
    <property type="protein sequence ID" value="TFE19544.1"/>
    <property type="molecule type" value="Genomic_DNA"/>
</dbReference>
<dbReference type="RefSeq" id="WP_135154572.1">
    <property type="nucleotide sequence ID" value="NZ_SOMN01000057.1"/>
</dbReference>
<dbReference type="OrthoDB" id="1707228at2"/>
<evidence type="ECO:0000313" key="2">
    <source>
        <dbReference type="Proteomes" id="UP000297900"/>
    </source>
</evidence>
<accession>A0A4Y8LN13</accession>
<proteinExistence type="predicted"/>
<protein>
    <submittedName>
        <fullName evidence="1">Uncharacterized protein</fullName>
    </submittedName>
</protein>
<evidence type="ECO:0000313" key="1">
    <source>
        <dbReference type="EMBL" id="TFE19544.1"/>
    </source>
</evidence>
<dbReference type="Proteomes" id="UP000297900">
    <property type="component" value="Unassembled WGS sequence"/>
</dbReference>
<reference evidence="1 2" key="1">
    <citation type="submission" date="2019-03" db="EMBL/GenBank/DDBJ databases">
        <title>Cohnella endophytica sp. nov., a novel endophytic bacterium isolated from bark of Sonneratia apetala.</title>
        <authorList>
            <person name="Tuo L."/>
        </authorList>
    </citation>
    <scope>NUCLEOTIDE SEQUENCE [LARGE SCALE GENOMIC DNA]</scope>
    <source>
        <strain evidence="1 2">CCTCC AB 208254</strain>
    </source>
</reference>
<keyword evidence="2" id="KW-1185">Reference proteome</keyword>
<gene>
    <name evidence="1" type="ORF">E2980_22940</name>
</gene>
<name>A0A4Y8LN13_9BACL</name>
<dbReference type="AlphaFoldDB" id="A0A4Y8LN13"/>
<comment type="caution">
    <text evidence="1">The sequence shown here is derived from an EMBL/GenBank/DDBJ whole genome shotgun (WGS) entry which is preliminary data.</text>
</comment>
<organism evidence="1 2">
    <name type="scientific">Cohnella luojiensis</name>
    <dbReference type="NCBI Taxonomy" id="652876"/>
    <lineage>
        <taxon>Bacteria</taxon>
        <taxon>Bacillati</taxon>
        <taxon>Bacillota</taxon>
        <taxon>Bacilli</taxon>
        <taxon>Bacillales</taxon>
        <taxon>Paenibacillaceae</taxon>
        <taxon>Cohnella</taxon>
    </lineage>
</organism>